<proteinExistence type="predicted"/>
<accession>A5BC01</accession>
<protein>
    <submittedName>
        <fullName evidence="3">Uncharacterized protein</fullName>
    </submittedName>
</protein>
<dbReference type="AlphaFoldDB" id="A5BC01"/>
<dbReference type="InterPro" id="IPR013103">
    <property type="entry name" value="RVT_2"/>
</dbReference>
<feature type="domain" description="Retroviral polymerase SH3-like" evidence="2">
    <location>
        <begin position="52"/>
        <end position="107"/>
    </location>
</feature>
<dbReference type="PANTHER" id="PTHR11439">
    <property type="entry name" value="GAG-POL-RELATED RETROTRANSPOSON"/>
    <property type="match status" value="1"/>
</dbReference>
<dbReference type="Pfam" id="PF25597">
    <property type="entry name" value="SH3_retrovirus"/>
    <property type="match status" value="1"/>
</dbReference>
<dbReference type="CDD" id="cd09272">
    <property type="entry name" value="RNase_HI_RT_Ty1"/>
    <property type="match status" value="1"/>
</dbReference>
<gene>
    <name evidence="3" type="ORF">VITISV_007945</name>
</gene>
<sequence>MQLPKEFWAEVVHKIAYLVNRCPSSVIGFKTPMEMWSSSLCDYSNLRTFGYIAYAHQNEGKLEPRARKCIFVGYLDGVKGNKLWCPTTKKCFISMDVVFRECEFLKDDRETSTNKENGEVKDKLEFQMELKDKIDATEFEIEPQQYDIPLENYQLTRDRARKSIRPLQRFGYNDMVACSLSIGKELRCAEPKNYLETVSCKDSPKWMNAMQEEFESLFQNGTRLLVDKPKGCKVVGCKWVFKKKLGIPGVEPERFKARLVAKGYTQREGVDFNEIFSPAVKHTSIGVLLALVSLWNLEIEQMDVKTTFLHGELEEEIFMQQPEGFIVKGKENQALKWILRYLKGTADSGLIYQRKQTTIGLVEGYVDSDYTKDLDERRSITGYLFTGCGCVVSWKSTLQNIVALSTTKVEYATAVEATKEALWLKGLVYELGMNQKSVMVFCYS</sequence>
<evidence type="ECO:0000313" key="3">
    <source>
        <dbReference type="EMBL" id="CAN74382.1"/>
    </source>
</evidence>
<dbReference type="EMBL" id="AM454059">
    <property type="protein sequence ID" value="CAN74382.1"/>
    <property type="molecule type" value="Genomic_DNA"/>
</dbReference>
<evidence type="ECO:0000259" key="1">
    <source>
        <dbReference type="Pfam" id="PF07727"/>
    </source>
</evidence>
<feature type="domain" description="Reverse transcriptase Ty1/copia-type" evidence="1">
    <location>
        <begin position="224"/>
        <end position="336"/>
    </location>
</feature>
<name>A5BC01_VITVI</name>
<dbReference type="InterPro" id="IPR057670">
    <property type="entry name" value="SH3_retrovirus"/>
</dbReference>
<dbReference type="PANTHER" id="PTHR11439:SF491">
    <property type="entry name" value="INTEGRASE CATALYTIC DOMAIN-CONTAINING PROTEIN"/>
    <property type="match status" value="1"/>
</dbReference>
<organism evidence="3">
    <name type="scientific">Vitis vinifera</name>
    <name type="common">Grape</name>
    <dbReference type="NCBI Taxonomy" id="29760"/>
    <lineage>
        <taxon>Eukaryota</taxon>
        <taxon>Viridiplantae</taxon>
        <taxon>Streptophyta</taxon>
        <taxon>Embryophyta</taxon>
        <taxon>Tracheophyta</taxon>
        <taxon>Spermatophyta</taxon>
        <taxon>Magnoliopsida</taxon>
        <taxon>eudicotyledons</taxon>
        <taxon>Gunneridae</taxon>
        <taxon>Pentapetalae</taxon>
        <taxon>rosids</taxon>
        <taxon>Vitales</taxon>
        <taxon>Vitaceae</taxon>
        <taxon>Viteae</taxon>
        <taxon>Vitis</taxon>
    </lineage>
</organism>
<dbReference type="Pfam" id="PF07727">
    <property type="entry name" value="RVT_2"/>
    <property type="match status" value="1"/>
</dbReference>
<evidence type="ECO:0000259" key="2">
    <source>
        <dbReference type="Pfam" id="PF25597"/>
    </source>
</evidence>
<reference evidence="3" key="1">
    <citation type="journal article" date="2007" name="PLoS ONE">
        <title>The first genome sequence of an elite grapevine cultivar (Pinot noir Vitis vinifera L.): coping with a highly heterozygous genome.</title>
        <authorList>
            <person name="Velasco R."/>
            <person name="Zharkikh A."/>
            <person name="Troggio M."/>
            <person name="Cartwright D.A."/>
            <person name="Cestaro A."/>
            <person name="Pruss D."/>
            <person name="Pindo M."/>
            <person name="FitzGerald L.M."/>
            <person name="Vezzulli S."/>
            <person name="Reid J."/>
            <person name="Malacarne G."/>
            <person name="Iliev D."/>
            <person name="Coppola G."/>
            <person name="Wardell B."/>
            <person name="Micheletti D."/>
            <person name="Macalma T."/>
            <person name="Facci M."/>
            <person name="Mitchell J.T."/>
            <person name="Perazzolli M."/>
            <person name="Eldredge G."/>
            <person name="Gatto P."/>
            <person name="Oyzerski R."/>
            <person name="Moretto M."/>
            <person name="Gutin N."/>
            <person name="Stefanini M."/>
            <person name="Chen Y."/>
            <person name="Segala C."/>
            <person name="Davenport C."/>
            <person name="Dematte L."/>
            <person name="Mraz A."/>
            <person name="Battilana J."/>
            <person name="Stormo K."/>
            <person name="Costa F."/>
            <person name="Tao Q."/>
            <person name="Si-Ammour A."/>
            <person name="Harkins T."/>
            <person name="Lackey A."/>
            <person name="Perbost C."/>
            <person name="Taillon B."/>
            <person name="Stella A."/>
            <person name="Solovyev V."/>
            <person name="Fawcett J.A."/>
            <person name="Sterck L."/>
            <person name="Vandepoele K."/>
            <person name="Grando S.M."/>
            <person name="Toppo S."/>
            <person name="Moser C."/>
            <person name="Lanchbury J."/>
            <person name="Bogden R."/>
            <person name="Skolnick M."/>
            <person name="Sgaramella V."/>
            <person name="Bhatnagar S.K."/>
            <person name="Fontana P."/>
            <person name="Gutin A."/>
            <person name="Van de Peer Y."/>
            <person name="Salamini F."/>
            <person name="Viola R."/>
        </authorList>
    </citation>
    <scope>NUCLEOTIDE SEQUENCE</scope>
</reference>